<accession>A0A7W8DJI3</accession>
<proteinExistence type="predicted"/>
<sequence>MKNSCLALLAVVSAAVTLPAYATGQQARFALAVHSETAGGGTNGIPATPNFTSLGTTKVTYLQWREALINFAKQCQARSLPWQFQSDYNFLEGVRRFEVFGGASFDSTIMNGTFSDSSLSTFTYTGASTTTDTGGKNVIKYLHETLGVNLDPHSHESNPNYNYADIAWLIDVGCDTDVTLVVGGHVYVPTASNYQNWPKFIGDLDSNGINDGLLAASHSGYRWKPHLLMGGGGATHKDDPHVAGLWRPQDANNYLVDSASGQIAAIGTWEQEFFETDRLLRSLEDNSLPHNNKLWTFGRVMNHRDFVQSGYLTTTAPAILDTIQKWRDAGRLQVKTFEDIYTEWNASPYSAQSGLYLRPEDNISFSLNWQDFCYTAQSCTELRTLLNHHEALQVPVDVFLTTWQTDILEAQAPELLGRLLSSRWVNTAYHIRAPKPYAYDSTQTVVWRSYTSSDVTSYESSQLNMVTGQPNTGVSGGFAKLTSLYGSTPRFVGPNSSDANSKNTVYPYFYNSGVRMIVQHDSNSAVNFGATASVTGGGTLNVRPESFDWRLIETFDPSKVTQPVASSLDDSLTNAHAASGAISPYFVGVKLHDNDLFASESAWVSIYSNSRRTPNWDPYNTSLWASQLTSTESNRRRSFYAGIVNSAAARRTTLNLMDGRDILSMIGEDAARPIGLSVTEVPGGTAIGTVLAEITGGGTESGLRCTYALVGGTGSDDNSDFSINGSYLVQAATLDRTTKAVRHLRLRWTDGGGATGQRALTLVLGTTDDDGDGQTNESELYAGTAPQDSSSCVRVTSTQLSGSQITLGWNSVVGKSYHIESSADLTAWQAVPSSSTGAVPSTTTSMTLTGLSTTRLFFRVVVE</sequence>
<dbReference type="EMBL" id="JACHIG010000003">
    <property type="protein sequence ID" value="MBB5032102.1"/>
    <property type="molecule type" value="Genomic_DNA"/>
</dbReference>
<comment type="caution">
    <text evidence="2">The sequence shown here is derived from an EMBL/GenBank/DDBJ whole genome shotgun (WGS) entry which is preliminary data.</text>
</comment>
<evidence type="ECO:0008006" key="4">
    <source>
        <dbReference type="Google" id="ProtNLM"/>
    </source>
</evidence>
<name>A0A7W8DJI3_9BACT</name>
<protein>
    <recommendedName>
        <fullName evidence="4">Cadherin domain-containing protein</fullName>
    </recommendedName>
</protein>
<feature type="chain" id="PRO_5031037342" description="Cadherin domain-containing protein" evidence="1">
    <location>
        <begin position="23"/>
        <end position="863"/>
    </location>
</feature>
<dbReference type="Proteomes" id="UP000590740">
    <property type="component" value="Unassembled WGS sequence"/>
</dbReference>
<evidence type="ECO:0000313" key="3">
    <source>
        <dbReference type="Proteomes" id="UP000590740"/>
    </source>
</evidence>
<gene>
    <name evidence="2" type="ORF">HNQ65_001679</name>
</gene>
<keyword evidence="1" id="KW-0732">Signal</keyword>
<feature type="signal peptide" evidence="1">
    <location>
        <begin position="1"/>
        <end position="22"/>
    </location>
</feature>
<dbReference type="AlphaFoldDB" id="A0A7W8DJI3"/>
<reference evidence="2 3" key="1">
    <citation type="submission" date="2020-08" db="EMBL/GenBank/DDBJ databases">
        <title>Genomic Encyclopedia of Type Strains, Phase IV (KMG-IV): sequencing the most valuable type-strain genomes for metagenomic binning, comparative biology and taxonomic classification.</title>
        <authorList>
            <person name="Goeker M."/>
        </authorList>
    </citation>
    <scope>NUCLEOTIDE SEQUENCE [LARGE SCALE GENOMIC DNA]</scope>
    <source>
        <strain evidence="2 3">DSM 12252</strain>
    </source>
</reference>
<organism evidence="2 3">
    <name type="scientific">Prosthecobacter vanneervenii</name>
    <dbReference type="NCBI Taxonomy" id="48466"/>
    <lineage>
        <taxon>Bacteria</taxon>
        <taxon>Pseudomonadati</taxon>
        <taxon>Verrucomicrobiota</taxon>
        <taxon>Verrucomicrobiia</taxon>
        <taxon>Verrucomicrobiales</taxon>
        <taxon>Verrucomicrobiaceae</taxon>
        <taxon>Prosthecobacter</taxon>
    </lineage>
</organism>
<evidence type="ECO:0000256" key="1">
    <source>
        <dbReference type="SAM" id="SignalP"/>
    </source>
</evidence>
<evidence type="ECO:0000313" key="2">
    <source>
        <dbReference type="EMBL" id="MBB5032102.1"/>
    </source>
</evidence>
<dbReference type="RefSeq" id="WP_184339042.1">
    <property type="nucleotide sequence ID" value="NZ_JACHIG010000003.1"/>
</dbReference>
<keyword evidence="3" id="KW-1185">Reference proteome</keyword>